<evidence type="ECO:0000313" key="1">
    <source>
        <dbReference type="EMBL" id="AUH33628.1"/>
    </source>
</evidence>
<gene>
    <name evidence="1" type="ORF">CUV01_09720</name>
</gene>
<organism evidence="1 2">
    <name type="scientific">Paracoccus tegillarcae</name>
    <dbReference type="NCBI Taxonomy" id="1529068"/>
    <lineage>
        <taxon>Bacteria</taxon>
        <taxon>Pseudomonadati</taxon>
        <taxon>Pseudomonadota</taxon>
        <taxon>Alphaproteobacteria</taxon>
        <taxon>Rhodobacterales</taxon>
        <taxon>Paracoccaceae</taxon>
        <taxon>Paracoccus</taxon>
    </lineage>
</organism>
<dbReference type="OrthoDB" id="6174477at2"/>
<dbReference type="RefSeq" id="WP_101460297.1">
    <property type="nucleotide sequence ID" value="NZ_CP025408.1"/>
</dbReference>
<sequence length="264" mass="29187">MNALKPRRLLVIGNSHAAAPRMAYAASPESWPDYDVAFLAVRGGNINQLELRGTVLHPMDAKTAREMQDFSFVREVDLTTYDALAIVGGFGWVPLAQLFDGHRCMGFPSVLAGDDDCQLIGRSLMRKTLEIRTERIFSTRLMRKLKPMGKPIVMMPEPLPSDECGADLKTYEDYSMMVARGDAGHARRMFQRAARHALRNDAILPFWPDSVIVDDAYTSAAFMRGAPRLSPGFDVMHGSTDFAHGNADYGALLLDRIIGALPQG</sequence>
<dbReference type="KEGG" id="paro:CUV01_09720"/>
<keyword evidence="2" id="KW-1185">Reference proteome</keyword>
<dbReference type="AlphaFoldDB" id="A0A2K9EF99"/>
<proteinExistence type="predicted"/>
<evidence type="ECO:0000313" key="2">
    <source>
        <dbReference type="Proteomes" id="UP000233742"/>
    </source>
</evidence>
<dbReference type="EMBL" id="CP025408">
    <property type="protein sequence ID" value="AUH33628.1"/>
    <property type="molecule type" value="Genomic_DNA"/>
</dbReference>
<accession>A0A2K9EF99</accession>
<reference evidence="1 2" key="1">
    <citation type="submission" date="2017-12" db="EMBL/GenBank/DDBJ databases">
        <authorList>
            <person name="Hurst M.R.H."/>
        </authorList>
    </citation>
    <scope>NUCLEOTIDE SEQUENCE [LARGE SCALE GENOMIC DNA]</scope>
    <source>
        <strain evidence="1 2">BM15</strain>
    </source>
</reference>
<dbReference type="Proteomes" id="UP000233742">
    <property type="component" value="Chromosome"/>
</dbReference>
<name>A0A2K9EF99_9RHOB</name>
<protein>
    <submittedName>
        <fullName evidence="1">Uncharacterized protein</fullName>
    </submittedName>
</protein>